<dbReference type="EMBL" id="JAIWYP010000016">
    <property type="protein sequence ID" value="KAH3695115.1"/>
    <property type="molecule type" value="Genomic_DNA"/>
</dbReference>
<comment type="caution">
    <text evidence="1">The sequence shown here is derived from an EMBL/GenBank/DDBJ whole genome shotgun (WGS) entry which is preliminary data.</text>
</comment>
<accession>A0A9D3YB32</accession>
<evidence type="ECO:0000313" key="2">
    <source>
        <dbReference type="Proteomes" id="UP000828390"/>
    </source>
</evidence>
<reference evidence="1" key="1">
    <citation type="journal article" date="2019" name="bioRxiv">
        <title>The Genome of the Zebra Mussel, Dreissena polymorpha: A Resource for Invasive Species Research.</title>
        <authorList>
            <person name="McCartney M.A."/>
            <person name="Auch B."/>
            <person name="Kono T."/>
            <person name="Mallez S."/>
            <person name="Zhang Y."/>
            <person name="Obille A."/>
            <person name="Becker A."/>
            <person name="Abrahante J.E."/>
            <person name="Garbe J."/>
            <person name="Badalamenti J.P."/>
            <person name="Herman A."/>
            <person name="Mangelson H."/>
            <person name="Liachko I."/>
            <person name="Sullivan S."/>
            <person name="Sone E.D."/>
            <person name="Koren S."/>
            <person name="Silverstein K.A.T."/>
            <person name="Beckman K.B."/>
            <person name="Gohl D.M."/>
        </authorList>
    </citation>
    <scope>NUCLEOTIDE SEQUENCE</scope>
    <source>
        <strain evidence="1">Duluth1</strain>
        <tissue evidence="1">Whole animal</tissue>
    </source>
</reference>
<gene>
    <name evidence="1" type="ORF">DPMN_082571</name>
</gene>
<proteinExistence type="predicted"/>
<protein>
    <submittedName>
        <fullName evidence="1">Uncharacterized protein</fullName>
    </submittedName>
</protein>
<evidence type="ECO:0000313" key="1">
    <source>
        <dbReference type="EMBL" id="KAH3695115.1"/>
    </source>
</evidence>
<keyword evidence="2" id="KW-1185">Reference proteome</keyword>
<name>A0A9D3YB32_DREPO</name>
<sequence>MSIGTWRGISSVDRWTSVHHLWIVGHQYIICGSSDISTSVVDHVVLKLRIAANRLPLEVGPVTAVTKIKIDPSPRCVSESGLSLSL</sequence>
<reference evidence="1" key="2">
    <citation type="submission" date="2020-11" db="EMBL/GenBank/DDBJ databases">
        <authorList>
            <person name="McCartney M.A."/>
            <person name="Auch B."/>
            <person name="Kono T."/>
            <person name="Mallez S."/>
            <person name="Becker A."/>
            <person name="Gohl D.M."/>
            <person name="Silverstein K.A.T."/>
            <person name="Koren S."/>
            <person name="Bechman K.B."/>
            <person name="Herman A."/>
            <person name="Abrahante J.E."/>
            <person name="Garbe J."/>
        </authorList>
    </citation>
    <scope>NUCLEOTIDE SEQUENCE</scope>
    <source>
        <strain evidence="1">Duluth1</strain>
        <tissue evidence="1">Whole animal</tissue>
    </source>
</reference>
<dbReference type="Proteomes" id="UP000828390">
    <property type="component" value="Unassembled WGS sequence"/>
</dbReference>
<dbReference type="AlphaFoldDB" id="A0A9D3YB32"/>
<organism evidence="1 2">
    <name type="scientific">Dreissena polymorpha</name>
    <name type="common">Zebra mussel</name>
    <name type="synonym">Mytilus polymorpha</name>
    <dbReference type="NCBI Taxonomy" id="45954"/>
    <lineage>
        <taxon>Eukaryota</taxon>
        <taxon>Metazoa</taxon>
        <taxon>Spiralia</taxon>
        <taxon>Lophotrochozoa</taxon>
        <taxon>Mollusca</taxon>
        <taxon>Bivalvia</taxon>
        <taxon>Autobranchia</taxon>
        <taxon>Heteroconchia</taxon>
        <taxon>Euheterodonta</taxon>
        <taxon>Imparidentia</taxon>
        <taxon>Neoheterodontei</taxon>
        <taxon>Myida</taxon>
        <taxon>Dreissenoidea</taxon>
        <taxon>Dreissenidae</taxon>
        <taxon>Dreissena</taxon>
    </lineage>
</organism>